<dbReference type="InterPro" id="IPR001254">
    <property type="entry name" value="Trypsin_dom"/>
</dbReference>
<evidence type="ECO:0000256" key="6">
    <source>
        <dbReference type="ARBA" id="ARBA00022801"/>
    </source>
</evidence>
<feature type="signal peptide" evidence="13">
    <location>
        <begin position="1"/>
        <end position="28"/>
    </location>
</feature>
<feature type="chain" id="PRO_5008407640" description="Lectizyme" evidence="13">
    <location>
        <begin position="29"/>
        <end position="749"/>
    </location>
</feature>
<evidence type="ECO:0000313" key="16">
    <source>
        <dbReference type="Proteomes" id="UP000092444"/>
    </source>
</evidence>
<dbReference type="STRING" id="37546.A0A1B0FN86"/>
<dbReference type="EnsemblMetazoa" id="GMOY005310-RA">
    <property type="protein sequence ID" value="GMOY005310-PA"/>
    <property type="gene ID" value="GMOY005310"/>
</dbReference>
<name>A0A1B0FN86_GLOMM</name>
<proteinExistence type="inferred from homology"/>
<dbReference type="InterPro" id="IPR018114">
    <property type="entry name" value="TRYPSIN_HIS"/>
</dbReference>
<evidence type="ECO:0000256" key="2">
    <source>
        <dbReference type="ARBA" id="ARBA00007664"/>
    </source>
</evidence>
<dbReference type="Gene3D" id="2.40.10.10">
    <property type="entry name" value="Trypsin-like serine proteases"/>
    <property type="match status" value="4"/>
</dbReference>
<dbReference type="AlphaFoldDB" id="A0A1B0FN86"/>
<sequence>MVASLKSFVFAATLVISAVAGPAPPVLGGENAKEKQFPYQVSIENEGTHFCAGSILNERYILTAAHCMHGASDDEELAASLLVRAGSLDWSKGGDLLKVKRVVIHDDNSYFKNDVALLELDEPLKFSDHIQSIEMSKDEVPSGAEVIVSGWGASNESLHPTHLQWTTLKAISRTECSKFLPETTYKLDNMICLAHGDDHGVCNGDSGGPGVYNGKLNYKQSYFKALIDRIGLLIEKRIETKIFSELNTAVYSTFNYQVIKMIAITWKGDLVLTLIALGILYSNCRFAYANVNTGSKIINGGEAQMGAYPWVVSVRVDNIHTCVGSIVTEQHIITAGHCVQQVKSIPIDLDRVSVRVGSTNQYSGGKVLDVSSIIIHSECENFLHDMAIIKLNQSLEFGTKINKIELAPKDSEVASGTPVIVAGWGVNANGTHSAKLQYLSMTAISNEECDEQVNYGYESILCLQHPLQQGICRGDYGAGIVAENKLIGVASFSFGPCDFIRLFCYIILIYAHYGQSAVRILNSEEASKRDFPYVVSVRRDKYHQCGGTIISDDAILTAAHCVQENNVTVSPNRLNVRVGSINILTGGELKAIDAVVIHPDYLDFKNNLAVLLLQSPLEWSEHTSSIPFARDITETPTAGCEVRTAGWGKQSDNGSPVKLHSDVFVVAAYEECTAAYSANDESIMCLNHELKKGNCYGDAGNGAVYGEKLVAVANFVIGACGSRYPDVYTNLVPFSSWLDDVINANKTLK</sequence>
<keyword evidence="4" id="KW-0645">Protease</keyword>
<comment type="similarity">
    <text evidence="2">Belongs to the peptidase S1 family.</text>
</comment>
<dbReference type="SUPFAM" id="SSF50494">
    <property type="entry name" value="Trypsin-like serine proteases"/>
    <property type="match status" value="3"/>
</dbReference>
<protein>
    <recommendedName>
        <fullName evidence="11">Lectizyme</fullName>
    </recommendedName>
    <alternativeName>
        <fullName evidence="12">Proteolytic lectin</fullName>
    </alternativeName>
</protein>
<evidence type="ECO:0000256" key="1">
    <source>
        <dbReference type="ARBA" id="ARBA00004613"/>
    </source>
</evidence>
<keyword evidence="5 13" id="KW-0732">Signal</keyword>
<evidence type="ECO:0000256" key="5">
    <source>
        <dbReference type="ARBA" id="ARBA00022729"/>
    </source>
</evidence>
<dbReference type="GO" id="GO:0005576">
    <property type="term" value="C:extracellular region"/>
    <property type="evidence" value="ECO:0007669"/>
    <property type="project" value="UniProtKB-SubCell"/>
</dbReference>
<keyword evidence="8" id="KW-0865">Zymogen</keyword>
<keyword evidence="7" id="KW-0720">Serine protease</keyword>
<keyword evidence="6" id="KW-0378">Hydrolase</keyword>
<evidence type="ECO:0000256" key="7">
    <source>
        <dbReference type="ARBA" id="ARBA00022825"/>
    </source>
</evidence>
<comment type="function">
    <text evidence="10">Protein with lectin and protease activity involved in the establishment of trypanosome infections in tsetse flies. Binds D-glucosamine and agglutinates bloodstream-form trypanosomes and rabbit red blood cells. Capable of inducing transformation of bloodstream-form trypanosomes into procyclic (midgut) forms in vitro.</text>
</comment>
<organism evidence="15 16">
    <name type="scientific">Glossina morsitans morsitans</name>
    <name type="common">Savannah tsetse fly</name>
    <dbReference type="NCBI Taxonomy" id="37546"/>
    <lineage>
        <taxon>Eukaryota</taxon>
        <taxon>Metazoa</taxon>
        <taxon>Ecdysozoa</taxon>
        <taxon>Arthropoda</taxon>
        <taxon>Hexapoda</taxon>
        <taxon>Insecta</taxon>
        <taxon>Pterygota</taxon>
        <taxon>Neoptera</taxon>
        <taxon>Endopterygota</taxon>
        <taxon>Diptera</taxon>
        <taxon>Brachycera</taxon>
        <taxon>Muscomorpha</taxon>
        <taxon>Hippoboscoidea</taxon>
        <taxon>Glossinidae</taxon>
        <taxon>Glossina</taxon>
    </lineage>
</organism>
<dbReference type="InterPro" id="IPR043504">
    <property type="entry name" value="Peptidase_S1_PA_chymotrypsin"/>
</dbReference>
<dbReference type="PRINTS" id="PR00722">
    <property type="entry name" value="CHYMOTRYPSIN"/>
</dbReference>
<keyword evidence="3" id="KW-0964">Secreted</keyword>
<dbReference type="Pfam" id="PF00089">
    <property type="entry name" value="Trypsin"/>
    <property type="match status" value="3"/>
</dbReference>
<dbReference type="GO" id="GO:0004252">
    <property type="term" value="F:serine-type endopeptidase activity"/>
    <property type="evidence" value="ECO:0007669"/>
    <property type="project" value="InterPro"/>
</dbReference>
<evidence type="ECO:0000313" key="15">
    <source>
        <dbReference type="EnsemblMetazoa" id="GMOY005310-PA"/>
    </source>
</evidence>
<evidence type="ECO:0000256" key="12">
    <source>
        <dbReference type="ARBA" id="ARBA00077177"/>
    </source>
</evidence>
<dbReference type="FunFam" id="2.40.10.10:FF:000146">
    <property type="entry name" value="Serine protease 53"/>
    <property type="match status" value="1"/>
</dbReference>
<dbReference type="PANTHER" id="PTHR24276:SF91">
    <property type="entry name" value="AT26814P-RELATED"/>
    <property type="match status" value="1"/>
</dbReference>
<dbReference type="SMART" id="SM00020">
    <property type="entry name" value="Tryp_SPc"/>
    <property type="match status" value="3"/>
</dbReference>
<evidence type="ECO:0000256" key="4">
    <source>
        <dbReference type="ARBA" id="ARBA00022670"/>
    </source>
</evidence>
<feature type="domain" description="Peptidase S1" evidence="14">
    <location>
        <begin position="26"/>
        <end position="272"/>
    </location>
</feature>
<dbReference type="FunFam" id="2.40.10.10:FF:000068">
    <property type="entry name" value="transmembrane protease serine 2"/>
    <property type="match status" value="2"/>
</dbReference>
<dbReference type="CDD" id="cd00190">
    <property type="entry name" value="Tryp_SPc"/>
    <property type="match status" value="3"/>
</dbReference>
<evidence type="ECO:0000256" key="11">
    <source>
        <dbReference type="ARBA" id="ARBA00067663"/>
    </source>
</evidence>
<evidence type="ECO:0000256" key="9">
    <source>
        <dbReference type="ARBA" id="ARBA00023157"/>
    </source>
</evidence>
<dbReference type="PANTHER" id="PTHR24276">
    <property type="entry name" value="POLYSERASE-RELATED"/>
    <property type="match status" value="1"/>
</dbReference>
<evidence type="ECO:0000256" key="13">
    <source>
        <dbReference type="SAM" id="SignalP"/>
    </source>
</evidence>
<comment type="subcellular location">
    <subcellularLocation>
        <location evidence="1">Secreted</location>
    </subcellularLocation>
</comment>
<evidence type="ECO:0000256" key="3">
    <source>
        <dbReference type="ARBA" id="ARBA00022525"/>
    </source>
</evidence>
<accession>A0A1B0FN86</accession>
<dbReference type="Proteomes" id="UP000092444">
    <property type="component" value="Unassembled WGS sequence"/>
</dbReference>
<keyword evidence="16" id="KW-1185">Reference proteome</keyword>
<evidence type="ECO:0000256" key="8">
    <source>
        <dbReference type="ARBA" id="ARBA00023145"/>
    </source>
</evidence>
<evidence type="ECO:0000259" key="14">
    <source>
        <dbReference type="PROSITE" id="PS50240"/>
    </source>
</evidence>
<feature type="domain" description="Peptidase S1" evidence="14">
    <location>
        <begin position="520"/>
        <end position="743"/>
    </location>
</feature>
<feature type="domain" description="Peptidase S1" evidence="14">
    <location>
        <begin position="297"/>
        <end position="519"/>
    </location>
</feature>
<evidence type="ECO:0000256" key="10">
    <source>
        <dbReference type="ARBA" id="ARBA00057221"/>
    </source>
</evidence>
<dbReference type="PROSITE" id="PS50240">
    <property type="entry name" value="TRYPSIN_DOM"/>
    <property type="match status" value="3"/>
</dbReference>
<dbReference type="GO" id="GO:0006508">
    <property type="term" value="P:proteolysis"/>
    <property type="evidence" value="ECO:0007669"/>
    <property type="project" value="UniProtKB-KW"/>
</dbReference>
<reference evidence="15" key="1">
    <citation type="submission" date="2020-05" db="UniProtKB">
        <authorList>
            <consortium name="EnsemblMetazoa"/>
        </authorList>
    </citation>
    <scope>IDENTIFICATION</scope>
    <source>
        <strain evidence="15">Yale</strain>
    </source>
</reference>
<dbReference type="PROSITE" id="PS00134">
    <property type="entry name" value="TRYPSIN_HIS"/>
    <property type="match status" value="3"/>
</dbReference>
<keyword evidence="9" id="KW-1015">Disulfide bond</keyword>
<dbReference type="InterPro" id="IPR009003">
    <property type="entry name" value="Peptidase_S1_PA"/>
</dbReference>
<dbReference type="InterPro" id="IPR050430">
    <property type="entry name" value="Peptidase_S1"/>
</dbReference>
<dbReference type="InterPro" id="IPR001314">
    <property type="entry name" value="Peptidase_S1A"/>
</dbReference>
<dbReference type="EMBL" id="CCAG010018891">
    <property type="status" value="NOT_ANNOTATED_CDS"/>
    <property type="molecule type" value="Genomic_DNA"/>
</dbReference>
<dbReference type="PhylomeDB" id="A0A1B0FN86"/>